<gene>
    <name evidence="1" type="ORF">SAMN05660462_00428</name>
</gene>
<protein>
    <submittedName>
        <fullName evidence="1">Uncharacterized protein</fullName>
    </submittedName>
</protein>
<evidence type="ECO:0000313" key="2">
    <source>
        <dbReference type="Proteomes" id="UP000198625"/>
    </source>
</evidence>
<dbReference type="OrthoDB" id="2038278at2"/>
<organism evidence="1 2">
    <name type="scientific">Proteiniborus ethanoligenes</name>
    <dbReference type="NCBI Taxonomy" id="415015"/>
    <lineage>
        <taxon>Bacteria</taxon>
        <taxon>Bacillati</taxon>
        <taxon>Bacillota</taxon>
        <taxon>Clostridia</taxon>
        <taxon>Eubacteriales</taxon>
        <taxon>Proteiniborus</taxon>
    </lineage>
</organism>
<keyword evidence="2" id="KW-1185">Reference proteome</keyword>
<evidence type="ECO:0000313" key="1">
    <source>
        <dbReference type="EMBL" id="SDY60582.1"/>
    </source>
</evidence>
<proteinExistence type="predicted"/>
<dbReference type="Proteomes" id="UP000198625">
    <property type="component" value="Unassembled WGS sequence"/>
</dbReference>
<accession>A0A1H3L815</accession>
<dbReference type="EMBL" id="FNQE01000003">
    <property type="protein sequence ID" value="SDY60582.1"/>
    <property type="molecule type" value="Genomic_DNA"/>
</dbReference>
<sequence length="158" mass="17566">MITMCPSCLELFSEIWSKPCCDCGYKTVSVSVELLGVVKALINRGFKVSYANCNTHKDQDGSGKFTQMCIDLGADYPQALFDELPPDWIVTDSYPVIDNEILEPPFTVLNCVCEHPPSECDPESIDFAKEVTISNLELWLESKDPEACKAIFRLAGCN</sequence>
<dbReference type="AlphaFoldDB" id="A0A1H3L815"/>
<name>A0A1H3L815_9FIRM</name>
<dbReference type="RefSeq" id="WP_091726581.1">
    <property type="nucleotide sequence ID" value="NZ_FNQE01000003.1"/>
</dbReference>
<reference evidence="1 2" key="1">
    <citation type="submission" date="2016-10" db="EMBL/GenBank/DDBJ databases">
        <authorList>
            <person name="de Groot N.N."/>
        </authorList>
    </citation>
    <scope>NUCLEOTIDE SEQUENCE [LARGE SCALE GENOMIC DNA]</scope>
    <source>
        <strain evidence="1 2">DSM 21650</strain>
    </source>
</reference>